<dbReference type="Proteomes" id="UP000273022">
    <property type="component" value="Unassembled WGS sequence"/>
</dbReference>
<dbReference type="AlphaFoldDB" id="A0A3A6U3S0"/>
<sequence>MRSKIIILLTSLFVFITSLSAIAGIDINKLQHIEIKKLKTVSEQILTGGQPTKAQLNQLKQLGIKNIVNLRPQTEQTWNEKQYVESLGLNYYSLSVAGAKGVNSDNADKLASLLDQLSGEPVFLHCASGNRVGALAALNEFKSNGGDLESAIATGKKWGLTRLEKVVREQLNPK</sequence>
<dbReference type="InterPro" id="IPR055214">
    <property type="entry name" value="PTP-NADK"/>
</dbReference>
<protein>
    <recommendedName>
        <fullName evidence="1">DSP-PTPase phosphatase fused to NAD+ Kinase domain-containing protein</fullName>
    </recommendedName>
</protein>
<evidence type="ECO:0000313" key="3">
    <source>
        <dbReference type="Proteomes" id="UP000273022"/>
    </source>
</evidence>
<evidence type="ECO:0000313" key="2">
    <source>
        <dbReference type="EMBL" id="RJY10613.1"/>
    </source>
</evidence>
<dbReference type="EMBL" id="QYYH01000099">
    <property type="protein sequence ID" value="RJY10613.1"/>
    <property type="molecule type" value="Genomic_DNA"/>
</dbReference>
<comment type="caution">
    <text evidence="2">The sequence shown here is derived from an EMBL/GenBank/DDBJ whole genome shotgun (WGS) entry which is preliminary data.</text>
</comment>
<keyword evidence="3" id="KW-1185">Reference proteome</keyword>
<accession>A0A3A6U3S0</accession>
<dbReference type="InterPro" id="IPR029021">
    <property type="entry name" value="Prot-tyrosine_phosphatase-like"/>
</dbReference>
<dbReference type="Pfam" id="PF22741">
    <property type="entry name" value="PTP-NADK"/>
    <property type="match status" value="1"/>
</dbReference>
<reference evidence="2 3" key="1">
    <citation type="submission" date="2018-09" db="EMBL/GenBank/DDBJ databases">
        <title>Phylogeny of the Shewanellaceae, and recommendation for two new genera, Pseudoshewanella and Parashewanella.</title>
        <authorList>
            <person name="Wang G."/>
        </authorList>
    </citation>
    <scope>NUCLEOTIDE SEQUENCE [LARGE SCALE GENOMIC DNA]</scope>
    <source>
        <strain evidence="2 3">KCTC 22492</strain>
    </source>
</reference>
<evidence type="ECO:0000259" key="1">
    <source>
        <dbReference type="Pfam" id="PF22741"/>
    </source>
</evidence>
<dbReference type="OrthoDB" id="270335at2"/>
<dbReference type="Gene3D" id="3.90.190.10">
    <property type="entry name" value="Protein tyrosine phosphatase superfamily"/>
    <property type="match status" value="1"/>
</dbReference>
<dbReference type="CDD" id="cd14503">
    <property type="entry name" value="PTP-bact"/>
    <property type="match status" value="1"/>
</dbReference>
<proteinExistence type="predicted"/>
<gene>
    <name evidence="2" type="ORF">D5R81_14360</name>
</gene>
<name>A0A3A6U3S0_9GAMM</name>
<dbReference type="SUPFAM" id="SSF52799">
    <property type="entry name" value="(Phosphotyrosine protein) phosphatases II"/>
    <property type="match status" value="1"/>
</dbReference>
<organism evidence="2 3">
    <name type="scientific">Parashewanella spongiae</name>
    <dbReference type="NCBI Taxonomy" id="342950"/>
    <lineage>
        <taxon>Bacteria</taxon>
        <taxon>Pseudomonadati</taxon>
        <taxon>Pseudomonadota</taxon>
        <taxon>Gammaproteobacteria</taxon>
        <taxon>Alteromonadales</taxon>
        <taxon>Shewanellaceae</taxon>
        <taxon>Parashewanella</taxon>
    </lineage>
</organism>
<dbReference type="RefSeq" id="WP_121854324.1">
    <property type="nucleotide sequence ID" value="NZ_CP037952.1"/>
</dbReference>
<feature type="domain" description="DSP-PTPase phosphatase fused to NAD+ Kinase" evidence="1">
    <location>
        <begin position="39"/>
        <end position="138"/>
    </location>
</feature>